<dbReference type="PANTHER" id="PTHR40038">
    <property type="entry name" value="MEMBRANE-ASSOCIATED PROTEIN TCAA"/>
    <property type="match status" value="1"/>
</dbReference>
<keyword evidence="2" id="KW-0812">Transmembrane</keyword>
<feature type="compositionally biased region" description="Basic and acidic residues" evidence="1">
    <location>
        <begin position="38"/>
        <end position="51"/>
    </location>
</feature>
<accession>A0ABY3ZVF9</accession>
<protein>
    <submittedName>
        <fullName evidence="5">Zinc-ribbon domain-containing protein</fullName>
    </submittedName>
</protein>
<dbReference type="InterPro" id="IPR054529">
    <property type="entry name" value="TcaA_2nd"/>
</dbReference>
<name>A0ABY3ZVF9_9STAP</name>
<dbReference type="Pfam" id="PF22813">
    <property type="entry name" value="TcaA_2nd"/>
    <property type="match status" value="1"/>
</dbReference>
<reference evidence="5" key="1">
    <citation type="submission" date="2022-03" db="EMBL/GenBank/DDBJ databases">
        <authorList>
            <person name="Vrbovska V."/>
            <person name="Kovarovic V."/>
            <person name="Botka T."/>
            <person name="Pantucek R."/>
        </authorList>
    </citation>
    <scope>NUCLEOTIDE SEQUENCE</scope>
    <source>
        <strain evidence="5">CCM 2609</strain>
    </source>
</reference>
<feature type="region of interest" description="Disordered" evidence="1">
    <location>
        <begin position="349"/>
        <end position="416"/>
    </location>
</feature>
<keyword evidence="2" id="KW-1133">Transmembrane helix</keyword>
<evidence type="ECO:0000313" key="5">
    <source>
        <dbReference type="EMBL" id="UOB20884.1"/>
    </source>
</evidence>
<feature type="region of interest" description="Disordered" evidence="1">
    <location>
        <begin position="33"/>
        <end position="52"/>
    </location>
</feature>
<organism evidence="5 6">
    <name type="scientific">Macrococcus armenti</name>
    <dbReference type="NCBI Taxonomy" id="2875764"/>
    <lineage>
        <taxon>Bacteria</taxon>
        <taxon>Bacillati</taxon>
        <taxon>Bacillota</taxon>
        <taxon>Bacilli</taxon>
        <taxon>Bacillales</taxon>
        <taxon>Staphylococcaceae</taxon>
        <taxon>Macrococcus</taxon>
    </lineage>
</organism>
<keyword evidence="6" id="KW-1185">Reference proteome</keyword>
<feature type="domain" description="TcaA 4th" evidence="4">
    <location>
        <begin position="262"/>
        <end position="335"/>
    </location>
</feature>
<keyword evidence="2" id="KW-0472">Membrane</keyword>
<sequence>MSKFCTNCGLEAVDSQKVCTKCGTPFPVVEDTPVQNVAEKRSTSQSKENKSFKKKKNKKKLILPFLCLLLLAGLAGTYFFFSNKFSPETSAKAIETAINDKDYQALSHLLTVGQDGIAENEAQAFATLIEKSGQKEDFFSQLHSAAESKSDTTIKLKDKEVLSLKRNGKHFSLFPKYNFEPERHKVEVTSKENADITFKFNGNTHTLSLSKDNPTTIGSFVAGQYILDAEKSISGEATKGKLIINTIQDPQVTLEFDEHFINITIEGDGKLDESETQVFVNDHEVDYNKNKEVYGPYKGKSFSVYAEGEVDGKNFKTPTETINDLDLEDGNNSVTLKFDEDEIDAYITSKEEEKNKAKEAEDRAKSAEERAKAAEERANELAKQNEEKDSASDNTSEDSNSDDNSDTVTIDSEEKAIKAAEDHLGISDLSLYGEVRTPDKKSFGYGFGVFDDNDKPVMSFDVHEDGTVIEYDENGDEVDQSNPYE</sequence>
<evidence type="ECO:0000313" key="6">
    <source>
        <dbReference type="Proteomes" id="UP000830343"/>
    </source>
</evidence>
<dbReference type="PANTHER" id="PTHR40038:SF1">
    <property type="entry name" value="MEMBRANE-ASSOCIATED PROTEIN TCAA"/>
    <property type="match status" value="1"/>
</dbReference>
<feature type="domain" description="TcaA second" evidence="3">
    <location>
        <begin position="87"/>
        <end position="180"/>
    </location>
</feature>
<evidence type="ECO:0000259" key="3">
    <source>
        <dbReference type="Pfam" id="PF22813"/>
    </source>
</evidence>
<evidence type="ECO:0000259" key="4">
    <source>
        <dbReference type="Pfam" id="PF22820"/>
    </source>
</evidence>
<dbReference type="RefSeq" id="WP_243366170.1">
    <property type="nucleotide sequence ID" value="NZ_CP094348.1"/>
</dbReference>
<dbReference type="Proteomes" id="UP000830343">
    <property type="component" value="Chromosome"/>
</dbReference>
<evidence type="ECO:0000256" key="1">
    <source>
        <dbReference type="SAM" id="MobiDB-lite"/>
    </source>
</evidence>
<feature type="compositionally biased region" description="Acidic residues" evidence="1">
    <location>
        <begin position="395"/>
        <end position="405"/>
    </location>
</feature>
<feature type="transmembrane region" description="Helical" evidence="2">
    <location>
        <begin position="61"/>
        <end position="81"/>
    </location>
</feature>
<proteinExistence type="predicted"/>
<dbReference type="Pfam" id="PF22820">
    <property type="entry name" value="TcaA_3rd_4th"/>
    <property type="match status" value="1"/>
</dbReference>
<gene>
    <name evidence="5" type="ORF">MRZ06_02045</name>
</gene>
<evidence type="ECO:0000256" key="2">
    <source>
        <dbReference type="SAM" id="Phobius"/>
    </source>
</evidence>
<dbReference type="EMBL" id="CP094348">
    <property type="protein sequence ID" value="UOB20884.1"/>
    <property type="molecule type" value="Genomic_DNA"/>
</dbReference>
<dbReference type="InterPro" id="IPR054530">
    <property type="entry name" value="TcaA_4th"/>
</dbReference>
<feature type="compositionally biased region" description="Basic and acidic residues" evidence="1">
    <location>
        <begin position="349"/>
        <end position="391"/>
    </location>
</feature>
<reference evidence="5" key="2">
    <citation type="submission" date="2022-04" db="EMBL/GenBank/DDBJ databases">
        <title>Antimicrobial genetic elements in methicillin-resistant Macrococcus armenti.</title>
        <authorList>
            <person name="Keller J.E."/>
            <person name="Schwendener S."/>
            <person name="Pantucek R."/>
            <person name="Perreten V."/>
        </authorList>
    </citation>
    <scope>NUCLEOTIDE SEQUENCE</scope>
    <source>
        <strain evidence="5">CCM 2609</strain>
    </source>
</reference>